<feature type="compositionally biased region" description="Polar residues" evidence="1">
    <location>
        <begin position="8"/>
        <end position="23"/>
    </location>
</feature>
<comment type="caution">
    <text evidence="3">The sequence shown here is derived from an EMBL/GenBank/DDBJ whole genome shotgun (WGS) entry which is preliminary data.</text>
</comment>
<dbReference type="InterPro" id="IPR012337">
    <property type="entry name" value="RNaseH-like_sf"/>
</dbReference>
<dbReference type="OrthoDB" id="1607513at2759"/>
<evidence type="ECO:0000259" key="2">
    <source>
        <dbReference type="Pfam" id="PF05699"/>
    </source>
</evidence>
<name>A0A821XLR3_9NEOP</name>
<keyword evidence="4" id="KW-1185">Reference proteome</keyword>
<evidence type="ECO:0000313" key="4">
    <source>
        <dbReference type="Proteomes" id="UP000663880"/>
    </source>
</evidence>
<dbReference type="Pfam" id="PF05699">
    <property type="entry name" value="Dimer_Tnp_hAT"/>
    <property type="match status" value="1"/>
</dbReference>
<gene>
    <name evidence="3" type="ORF">PMACD_LOCUS15405</name>
</gene>
<dbReference type="EMBL" id="CAJOBZ010000070">
    <property type="protein sequence ID" value="CAF4948117.1"/>
    <property type="molecule type" value="Genomic_DNA"/>
</dbReference>
<organism evidence="3 4">
    <name type="scientific">Pieris macdunnoughi</name>
    <dbReference type="NCBI Taxonomy" id="345717"/>
    <lineage>
        <taxon>Eukaryota</taxon>
        <taxon>Metazoa</taxon>
        <taxon>Ecdysozoa</taxon>
        <taxon>Arthropoda</taxon>
        <taxon>Hexapoda</taxon>
        <taxon>Insecta</taxon>
        <taxon>Pterygota</taxon>
        <taxon>Neoptera</taxon>
        <taxon>Endopterygota</taxon>
        <taxon>Lepidoptera</taxon>
        <taxon>Glossata</taxon>
        <taxon>Ditrysia</taxon>
        <taxon>Papilionoidea</taxon>
        <taxon>Pieridae</taxon>
        <taxon>Pierinae</taxon>
        <taxon>Pieris</taxon>
    </lineage>
</organism>
<dbReference type="InterPro" id="IPR008906">
    <property type="entry name" value="HATC_C_dom"/>
</dbReference>
<accession>A0A821XLR3</accession>
<proteinExistence type="predicted"/>
<protein>
    <recommendedName>
        <fullName evidence="2">HAT C-terminal dimerisation domain-containing protein</fullName>
    </recommendedName>
</protein>
<dbReference type="GO" id="GO:0046983">
    <property type="term" value="F:protein dimerization activity"/>
    <property type="evidence" value="ECO:0007669"/>
    <property type="project" value="InterPro"/>
</dbReference>
<reference evidence="3" key="1">
    <citation type="submission" date="2021-02" db="EMBL/GenBank/DDBJ databases">
        <authorList>
            <person name="Steward A R."/>
        </authorList>
    </citation>
    <scope>NUCLEOTIDE SEQUENCE</scope>
</reference>
<dbReference type="AlphaFoldDB" id="A0A821XLR3"/>
<dbReference type="Proteomes" id="UP000663880">
    <property type="component" value="Unassembled WGS sequence"/>
</dbReference>
<evidence type="ECO:0000256" key="1">
    <source>
        <dbReference type="SAM" id="MobiDB-lite"/>
    </source>
</evidence>
<dbReference type="PANTHER" id="PTHR47611">
    <property type="entry name" value="HAT DIMERISATION DOMAIN, C-TERMINAL"/>
    <property type="match status" value="1"/>
</dbReference>
<feature type="domain" description="HAT C-terminal dimerisation" evidence="2">
    <location>
        <begin position="54"/>
        <end position="132"/>
    </location>
</feature>
<evidence type="ECO:0000313" key="3">
    <source>
        <dbReference type="EMBL" id="CAF4948117.1"/>
    </source>
</evidence>
<sequence length="134" mass="15299">MINENEKNQSSASTSNISDSQGKKSNSLLWKHYNKQMHNVRPAGTANSRAIIETQKYLDDTVLSPDTNPLEWWRINQQIYPNLAKLAKIKLNAMASSVPCERLFSVAGNILTERRSRLGSRKLEQLLFLQQNKK</sequence>
<feature type="region of interest" description="Disordered" evidence="1">
    <location>
        <begin position="1"/>
        <end position="23"/>
    </location>
</feature>
<dbReference type="SUPFAM" id="SSF53098">
    <property type="entry name" value="Ribonuclease H-like"/>
    <property type="match status" value="1"/>
</dbReference>
<dbReference type="PANTHER" id="PTHR47611:SF3">
    <property type="entry name" value="HAT C-TERMINAL DIMERISATION DOMAIN-CONTAINING PROTEIN"/>
    <property type="match status" value="1"/>
</dbReference>